<feature type="active site" description="Schiff-base intermediate with substrate" evidence="12 14">
    <location>
        <position position="164"/>
    </location>
</feature>
<dbReference type="InterPro" id="IPR005263">
    <property type="entry name" value="DapA"/>
</dbReference>
<keyword evidence="10 12" id="KW-0704">Schiff base</keyword>
<dbReference type="CDD" id="cd00950">
    <property type="entry name" value="DHDPS"/>
    <property type="match status" value="1"/>
</dbReference>
<dbReference type="SUPFAM" id="SSF51569">
    <property type="entry name" value="Aldolase"/>
    <property type="match status" value="1"/>
</dbReference>
<evidence type="ECO:0000256" key="4">
    <source>
        <dbReference type="ARBA" id="ARBA00012086"/>
    </source>
</evidence>
<comment type="subunit">
    <text evidence="12">Homotetramer; dimer of dimers.</text>
</comment>
<evidence type="ECO:0000256" key="6">
    <source>
        <dbReference type="ARBA" id="ARBA00022605"/>
    </source>
</evidence>
<dbReference type="InterPro" id="IPR020625">
    <property type="entry name" value="Schiff_base-form_aldolases_AS"/>
</dbReference>
<evidence type="ECO:0000256" key="9">
    <source>
        <dbReference type="ARBA" id="ARBA00023239"/>
    </source>
</evidence>
<dbReference type="PANTHER" id="PTHR12128:SF66">
    <property type="entry name" value="4-HYDROXY-2-OXOGLUTARATE ALDOLASE, MITOCHONDRIAL"/>
    <property type="match status" value="1"/>
</dbReference>
<evidence type="ECO:0000256" key="2">
    <source>
        <dbReference type="ARBA" id="ARBA00005120"/>
    </source>
</evidence>
<feature type="binding site" evidence="12 15">
    <location>
        <position position="49"/>
    </location>
    <ligand>
        <name>pyruvate</name>
        <dbReference type="ChEBI" id="CHEBI:15361"/>
    </ligand>
</feature>
<evidence type="ECO:0000256" key="11">
    <source>
        <dbReference type="ARBA" id="ARBA00047836"/>
    </source>
</evidence>
<feature type="active site" description="Proton donor/acceptor" evidence="12 14">
    <location>
        <position position="136"/>
    </location>
</feature>
<feature type="binding site" evidence="12 15">
    <location>
        <position position="204"/>
    </location>
    <ligand>
        <name>pyruvate</name>
        <dbReference type="ChEBI" id="CHEBI:15361"/>
    </ligand>
</feature>
<dbReference type="Proteomes" id="UP000267464">
    <property type="component" value="Unassembled WGS sequence"/>
</dbReference>
<dbReference type="GO" id="GO:0008840">
    <property type="term" value="F:4-hydroxy-tetrahydrodipicolinate synthase activity"/>
    <property type="evidence" value="ECO:0007669"/>
    <property type="project" value="UniProtKB-UniRule"/>
</dbReference>
<organism evidence="16 17">
    <name type="scientific">Piscinibacter terrae</name>
    <dbReference type="NCBI Taxonomy" id="2496871"/>
    <lineage>
        <taxon>Bacteria</taxon>
        <taxon>Pseudomonadati</taxon>
        <taxon>Pseudomonadota</taxon>
        <taxon>Betaproteobacteria</taxon>
        <taxon>Burkholderiales</taxon>
        <taxon>Sphaerotilaceae</taxon>
        <taxon>Piscinibacter</taxon>
    </lineage>
</organism>
<evidence type="ECO:0000256" key="10">
    <source>
        <dbReference type="ARBA" id="ARBA00023270"/>
    </source>
</evidence>
<dbReference type="PANTHER" id="PTHR12128">
    <property type="entry name" value="DIHYDRODIPICOLINATE SYNTHASE"/>
    <property type="match status" value="1"/>
</dbReference>
<comment type="catalytic activity">
    <reaction evidence="11 12">
        <text>L-aspartate 4-semialdehyde + pyruvate = (2S,4S)-4-hydroxy-2,3,4,5-tetrahydrodipicolinate + H2O + H(+)</text>
        <dbReference type="Rhea" id="RHEA:34171"/>
        <dbReference type="ChEBI" id="CHEBI:15361"/>
        <dbReference type="ChEBI" id="CHEBI:15377"/>
        <dbReference type="ChEBI" id="CHEBI:15378"/>
        <dbReference type="ChEBI" id="CHEBI:67139"/>
        <dbReference type="ChEBI" id="CHEBI:537519"/>
        <dbReference type="EC" id="4.3.3.7"/>
    </reaction>
</comment>
<dbReference type="AlphaFoldDB" id="A0A3N7HSV6"/>
<dbReference type="Gene3D" id="3.20.20.70">
    <property type="entry name" value="Aldolase class I"/>
    <property type="match status" value="1"/>
</dbReference>
<protein>
    <recommendedName>
        <fullName evidence="4 12">4-hydroxy-tetrahydrodipicolinate synthase</fullName>
        <shortName evidence="12">HTPA synthase</shortName>
        <ecNumber evidence="4 12">4.3.3.7</ecNumber>
    </recommendedName>
</protein>
<evidence type="ECO:0000313" key="17">
    <source>
        <dbReference type="Proteomes" id="UP000267464"/>
    </source>
</evidence>
<dbReference type="HAMAP" id="MF_00418">
    <property type="entry name" value="DapA"/>
    <property type="match status" value="1"/>
</dbReference>
<name>A0A3N7HSV6_9BURK</name>
<evidence type="ECO:0000256" key="12">
    <source>
        <dbReference type="HAMAP-Rule" id="MF_00418"/>
    </source>
</evidence>
<dbReference type="PROSITE" id="PS00666">
    <property type="entry name" value="DHDPS_2"/>
    <property type="match status" value="1"/>
</dbReference>
<dbReference type="SMART" id="SM01130">
    <property type="entry name" value="DHDPS"/>
    <property type="match status" value="1"/>
</dbReference>
<keyword evidence="6 12" id="KW-0028">Amino-acid biosynthesis</keyword>
<evidence type="ECO:0000256" key="1">
    <source>
        <dbReference type="ARBA" id="ARBA00003294"/>
    </source>
</evidence>
<keyword evidence="5 12" id="KW-0963">Cytoplasm</keyword>
<dbReference type="OrthoDB" id="9782828at2"/>
<dbReference type="GO" id="GO:0019877">
    <property type="term" value="P:diaminopimelate biosynthetic process"/>
    <property type="evidence" value="ECO:0007669"/>
    <property type="project" value="UniProtKB-UniRule"/>
</dbReference>
<gene>
    <name evidence="12 16" type="primary">dapA</name>
    <name evidence="16" type="ORF">DZC73_15105</name>
</gene>
<evidence type="ECO:0000256" key="7">
    <source>
        <dbReference type="ARBA" id="ARBA00022915"/>
    </source>
</evidence>
<comment type="caution">
    <text evidence="12">Was originally thought to be a dihydrodipicolinate synthase (DHDPS), catalyzing the condensation of (S)-aspartate-beta-semialdehyde [(S)-ASA] and pyruvate to dihydrodipicolinate (DHDP). However, it was shown in E.coli that the product of the enzymatic reaction is not dihydrodipicolinate but in fact (4S)-4-hydroxy-2,3,4,5-tetrahydro-(2S)-dipicolinic acid (HTPA), and that the consecutive dehydration reaction leading to DHDP is not spontaneous but catalyzed by DapB.</text>
</comment>
<reference evidence="16 17" key="1">
    <citation type="submission" date="2018-08" db="EMBL/GenBank/DDBJ databases">
        <authorList>
            <person name="Khan S.A."/>
            <person name="Jeon C.O."/>
            <person name="Chun B.H."/>
            <person name="Jeong S.E."/>
        </authorList>
    </citation>
    <scope>NUCLEOTIDE SEQUENCE [LARGE SCALE GENOMIC DNA]</scope>
    <source>
        <strain evidence="16 17">S-16</strain>
    </source>
</reference>
<feature type="site" description="Part of a proton relay during catalysis" evidence="12">
    <location>
        <position position="110"/>
    </location>
</feature>
<evidence type="ECO:0000256" key="3">
    <source>
        <dbReference type="ARBA" id="ARBA00007592"/>
    </source>
</evidence>
<dbReference type="InterPro" id="IPR002220">
    <property type="entry name" value="DapA-like"/>
</dbReference>
<evidence type="ECO:0000256" key="8">
    <source>
        <dbReference type="ARBA" id="ARBA00023154"/>
    </source>
</evidence>
<keyword evidence="17" id="KW-1185">Reference proteome</keyword>
<evidence type="ECO:0000313" key="16">
    <source>
        <dbReference type="EMBL" id="RQP23921.1"/>
    </source>
</evidence>
<dbReference type="PIRSF" id="PIRSF001365">
    <property type="entry name" value="DHDPS"/>
    <property type="match status" value="1"/>
</dbReference>
<dbReference type="Pfam" id="PF00701">
    <property type="entry name" value="DHDPS"/>
    <property type="match status" value="1"/>
</dbReference>
<evidence type="ECO:0000256" key="14">
    <source>
        <dbReference type="PIRSR" id="PIRSR001365-1"/>
    </source>
</evidence>
<evidence type="ECO:0000256" key="15">
    <source>
        <dbReference type="PIRSR" id="PIRSR001365-2"/>
    </source>
</evidence>
<proteinExistence type="inferred from homology"/>
<keyword evidence="7 12" id="KW-0220">Diaminopimelate biosynthesis</keyword>
<keyword evidence="9 12" id="KW-0456">Lyase</keyword>
<reference evidence="16 17" key="2">
    <citation type="submission" date="2018-12" db="EMBL/GenBank/DDBJ databases">
        <title>Rhizobacter gummiphilus sp. nov., a rubber-degrading bacterium isolated from the soil of a botanical garden in Japan.</title>
        <authorList>
            <person name="Shunsuke S.S."/>
        </authorList>
    </citation>
    <scope>NUCLEOTIDE SEQUENCE [LARGE SCALE GENOMIC DNA]</scope>
    <source>
        <strain evidence="16 17">S-16</strain>
    </source>
</reference>
<evidence type="ECO:0000256" key="13">
    <source>
        <dbReference type="PIRNR" id="PIRNR001365"/>
    </source>
</evidence>
<sequence length="295" mass="30656">MSDWSGIWVAIVTPFLNDGPRSVDHAGLKRLVRRCKSAGVKGLVALGSTGEPWALDDAEQVAVLDTILASGDGLPVIAGLGGNHVGQMHARLAAFNGLPLAGVISSPPPYARPSQPALVQHFERLADLSRAPLLLYDIPYRTGVAMELPTILALAAHRNIAGIKDCGGSAAKTQALIQDGRLAVLAGEDAQAFGNLCLGGAGAITAAANVRPEAFVAMFHALQRADLPKARPIQHALLPLIDALFSEPNPALVKAALQAQGLIADAVRAPLIDASDAGRARVLQALEAFDAQVSR</sequence>
<dbReference type="PRINTS" id="PR00146">
    <property type="entry name" value="DHPICSNTHASE"/>
</dbReference>
<comment type="function">
    <text evidence="1 12">Catalyzes the condensation of (S)-aspartate-beta-semialdehyde [(S)-ASA] and pyruvate to 4-hydroxy-tetrahydrodipicolinate (HTPA).</text>
</comment>
<dbReference type="GO" id="GO:0009089">
    <property type="term" value="P:lysine biosynthetic process via diaminopimelate"/>
    <property type="evidence" value="ECO:0007669"/>
    <property type="project" value="UniProtKB-UniRule"/>
</dbReference>
<comment type="subcellular location">
    <subcellularLocation>
        <location evidence="12">Cytoplasm</location>
    </subcellularLocation>
</comment>
<dbReference type="GO" id="GO:0005737">
    <property type="term" value="C:cytoplasm"/>
    <property type="evidence" value="ECO:0007669"/>
    <property type="project" value="UniProtKB-SubCell"/>
</dbReference>
<accession>A0A3N7HSV6</accession>
<comment type="caution">
    <text evidence="16">The sequence shown here is derived from an EMBL/GenBank/DDBJ whole genome shotgun (WGS) entry which is preliminary data.</text>
</comment>
<keyword evidence="8 12" id="KW-0457">Lysine biosynthesis</keyword>
<evidence type="ECO:0000256" key="5">
    <source>
        <dbReference type="ARBA" id="ARBA00022490"/>
    </source>
</evidence>
<dbReference type="RefSeq" id="WP_124541199.1">
    <property type="nucleotide sequence ID" value="NZ_QUSW01000004.1"/>
</dbReference>
<comment type="pathway">
    <text evidence="2 12">Amino-acid biosynthesis; L-lysine biosynthesis via DAP pathway; (S)-tetrahydrodipicolinate from L-aspartate: step 3/4.</text>
</comment>
<comment type="similarity">
    <text evidence="3 12 13">Belongs to the DapA family.</text>
</comment>
<feature type="site" description="Part of a proton relay during catalysis" evidence="12">
    <location>
        <position position="48"/>
    </location>
</feature>
<dbReference type="EC" id="4.3.3.7" evidence="4 12"/>
<dbReference type="NCBIfam" id="TIGR00674">
    <property type="entry name" value="dapA"/>
    <property type="match status" value="1"/>
</dbReference>
<dbReference type="InterPro" id="IPR013785">
    <property type="entry name" value="Aldolase_TIM"/>
</dbReference>
<dbReference type="EMBL" id="QUSW01000004">
    <property type="protein sequence ID" value="RQP23921.1"/>
    <property type="molecule type" value="Genomic_DNA"/>
</dbReference>
<dbReference type="UniPathway" id="UPA00034">
    <property type="reaction ID" value="UER00017"/>
</dbReference>